<evidence type="ECO:0000256" key="3">
    <source>
        <dbReference type="ARBA" id="ARBA00023125"/>
    </source>
</evidence>
<dbReference type="EMBL" id="FOUO01000010">
    <property type="protein sequence ID" value="SFM56493.1"/>
    <property type="molecule type" value="Genomic_DNA"/>
</dbReference>
<keyword evidence="4" id="KW-0804">Transcription</keyword>
<evidence type="ECO:0000313" key="6">
    <source>
        <dbReference type="EMBL" id="SFM56493.1"/>
    </source>
</evidence>
<dbReference type="GO" id="GO:0003700">
    <property type="term" value="F:DNA-binding transcription factor activity"/>
    <property type="evidence" value="ECO:0007669"/>
    <property type="project" value="InterPro"/>
</dbReference>
<dbReference type="InterPro" id="IPR036390">
    <property type="entry name" value="WH_DNA-bd_sf"/>
</dbReference>
<dbReference type="PANTHER" id="PTHR33154:SF18">
    <property type="entry name" value="ARSENICAL RESISTANCE OPERON REPRESSOR"/>
    <property type="match status" value="1"/>
</dbReference>
<dbReference type="PANTHER" id="PTHR33154">
    <property type="entry name" value="TRANSCRIPTIONAL REGULATOR, ARSR FAMILY"/>
    <property type="match status" value="1"/>
</dbReference>
<dbReference type="Proteomes" id="UP000199556">
    <property type="component" value="Unassembled WGS sequence"/>
</dbReference>
<dbReference type="GO" id="GO:0046685">
    <property type="term" value="P:response to arsenic-containing substance"/>
    <property type="evidence" value="ECO:0007669"/>
    <property type="project" value="UniProtKB-KW"/>
</dbReference>
<dbReference type="Gene3D" id="1.10.10.10">
    <property type="entry name" value="Winged helix-like DNA-binding domain superfamily/Winged helix DNA-binding domain"/>
    <property type="match status" value="1"/>
</dbReference>
<name>A0A1I4RWX2_ECTMO</name>
<dbReference type="PRINTS" id="PR00778">
    <property type="entry name" value="HTHARSR"/>
</dbReference>
<keyword evidence="2" id="KW-0805">Transcription regulation</keyword>
<protein>
    <submittedName>
        <fullName evidence="6">ArsR family transcriptional regulator</fullName>
    </submittedName>
</protein>
<dbReference type="InterPro" id="IPR011991">
    <property type="entry name" value="ArsR-like_HTH"/>
</dbReference>
<dbReference type="AlphaFoldDB" id="A0A1I4RWX2"/>
<dbReference type="SUPFAM" id="SSF46785">
    <property type="entry name" value="Winged helix' DNA-binding domain"/>
    <property type="match status" value="1"/>
</dbReference>
<organism evidence="6 7">
    <name type="scientific">Ectothiorhodospira mobilis</name>
    <dbReference type="NCBI Taxonomy" id="195064"/>
    <lineage>
        <taxon>Bacteria</taxon>
        <taxon>Pseudomonadati</taxon>
        <taxon>Pseudomonadota</taxon>
        <taxon>Gammaproteobacteria</taxon>
        <taxon>Chromatiales</taxon>
        <taxon>Ectothiorhodospiraceae</taxon>
        <taxon>Ectothiorhodospira</taxon>
    </lineage>
</organism>
<gene>
    <name evidence="6" type="ORF">SAMN05421721_11029</name>
</gene>
<dbReference type="NCBIfam" id="NF007528">
    <property type="entry name" value="PRK10141.1"/>
    <property type="match status" value="1"/>
</dbReference>
<reference evidence="6" key="1">
    <citation type="submission" date="2016-10" db="EMBL/GenBank/DDBJ databases">
        <authorList>
            <person name="de Groot N.N."/>
        </authorList>
    </citation>
    <scope>NUCLEOTIDE SEQUENCE [LARGE SCALE GENOMIC DNA]</scope>
    <source>
        <strain evidence="6">DSM 4180</strain>
    </source>
</reference>
<evidence type="ECO:0000259" key="5">
    <source>
        <dbReference type="PROSITE" id="PS50987"/>
    </source>
</evidence>
<dbReference type="InterPro" id="IPR001845">
    <property type="entry name" value="HTH_ArsR_DNA-bd_dom"/>
</dbReference>
<dbReference type="SMART" id="SM00418">
    <property type="entry name" value="HTH_ARSR"/>
    <property type="match status" value="1"/>
</dbReference>
<evidence type="ECO:0000256" key="2">
    <source>
        <dbReference type="ARBA" id="ARBA00023015"/>
    </source>
</evidence>
<dbReference type="NCBIfam" id="NF033788">
    <property type="entry name" value="HTH_metalloreg"/>
    <property type="match status" value="1"/>
</dbReference>
<sequence length="127" mass="14390">MQNDEYVMSPSDLFHALSHDTRLRLVLLMTEHGRLCVCQLQHAVDEDQPSISRHLAILRKAGLIVGERRAQWVDYQLAPHLPAWVHQVLETTLAAAREQSPFREDRLRLTHMSVTSGLGETTGTALE</sequence>
<evidence type="ECO:0000256" key="1">
    <source>
        <dbReference type="ARBA" id="ARBA00022849"/>
    </source>
</evidence>
<evidence type="ECO:0000313" key="7">
    <source>
        <dbReference type="Proteomes" id="UP000199556"/>
    </source>
</evidence>
<dbReference type="Pfam" id="PF01022">
    <property type="entry name" value="HTH_5"/>
    <property type="match status" value="1"/>
</dbReference>
<keyword evidence="1" id="KW-0059">Arsenical resistance</keyword>
<dbReference type="PROSITE" id="PS50987">
    <property type="entry name" value="HTH_ARSR_2"/>
    <property type="match status" value="1"/>
</dbReference>
<dbReference type="InterPro" id="IPR036388">
    <property type="entry name" value="WH-like_DNA-bd_sf"/>
</dbReference>
<accession>A0A1I4RWX2</accession>
<dbReference type="STRING" id="195064.SAMN05421721_11029"/>
<keyword evidence="3" id="KW-0238">DNA-binding</keyword>
<dbReference type="GO" id="GO:0003677">
    <property type="term" value="F:DNA binding"/>
    <property type="evidence" value="ECO:0007669"/>
    <property type="project" value="UniProtKB-KW"/>
</dbReference>
<evidence type="ECO:0000256" key="4">
    <source>
        <dbReference type="ARBA" id="ARBA00023163"/>
    </source>
</evidence>
<feature type="domain" description="HTH arsR-type" evidence="5">
    <location>
        <begin position="2"/>
        <end position="96"/>
    </location>
</feature>
<dbReference type="InterPro" id="IPR051081">
    <property type="entry name" value="HTH_MetalResp_TranReg"/>
</dbReference>
<proteinExistence type="predicted"/>
<dbReference type="CDD" id="cd00090">
    <property type="entry name" value="HTH_ARSR"/>
    <property type="match status" value="1"/>
</dbReference>
<keyword evidence="7" id="KW-1185">Reference proteome</keyword>